<reference evidence="1 2" key="1">
    <citation type="submission" date="2021-06" db="EMBL/GenBank/DDBJ databases">
        <title>Caerostris extrusa draft genome.</title>
        <authorList>
            <person name="Kono N."/>
            <person name="Arakawa K."/>
        </authorList>
    </citation>
    <scope>NUCLEOTIDE SEQUENCE [LARGE SCALE GENOMIC DNA]</scope>
</reference>
<gene>
    <name evidence="1" type="ORF">CEXT_556651</name>
</gene>
<dbReference type="EMBL" id="BPLR01009120">
    <property type="protein sequence ID" value="GIY29725.1"/>
    <property type="molecule type" value="Genomic_DNA"/>
</dbReference>
<dbReference type="AlphaFoldDB" id="A0AAV4S7U3"/>
<accession>A0AAV4S7U3</accession>
<keyword evidence="2" id="KW-1185">Reference proteome</keyword>
<dbReference type="Proteomes" id="UP001054945">
    <property type="component" value="Unassembled WGS sequence"/>
</dbReference>
<evidence type="ECO:0000313" key="1">
    <source>
        <dbReference type="EMBL" id="GIY29725.1"/>
    </source>
</evidence>
<comment type="caution">
    <text evidence="1">The sequence shown here is derived from an EMBL/GenBank/DDBJ whole genome shotgun (WGS) entry which is preliminary data.</text>
</comment>
<proteinExistence type="predicted"/>
<name>A0AAV4S7U3_CAEEX</name>
<protein>
    <submittedName>
        <fullName evidence="1">Uncharacterized protein</fullName>
    </submittedName>
</protein>
<organism evidence="1 2">
    <name type="scientific">Caerostris extrusa</name>
    <name type="common">Bark spider</name>
    <name type="synonym">Caerostris bankana</name>
    <dbReference type="NCBI Taxonomy" id="172846"/>
    <lineage>
        <taxon>Eukaryota</taxon>
        <taxon>Metazoa</taxon>
        <taxon>Ecdysozoa</taxon>
        <taxon>Arthropoda</taxon>
        <taxon>Chelicerata</taxon>
        <taxon>Arachnida</taxon>
        <taxon>Araneae</taxon>
        <taxon>Araneomorphae</taxon>
        <taxon>Entelegynae</taxon>
        <taxon>Araneoidea</taxon>
        <taxon>Araneidae</taxon>
        <taxon>Caerostris</taxon>
    </lineage>
</organism>
<evidence type="ECO:0000313" key="2">
    <source>
        <dbReference type="Proteomes" id="UP001054945"/>
    </source>
</evidence>
<sequence>MNGLSENTFITSNMVNNYEIHHHRFIHIKNWNKTKSSCRIGELYPACSVFRSVLCNRVTVRKFVENSYVPTLKDPVPLLEHC</sequence>